<accession>B8LM85</accession>
<name>B8LM85_PICSI</name>
<dbReference type="EMBL" id="EF676893">
    <property type="protein sequence ID" value="ABR16765.1"/>
    <property type="molecule type" value="mRNA"/>
</dbReference>
<reference evidence="1" key="1">
    <citation type="submission" date="2007-06" db="EMBL/GenBank/DDBJ databases">
        <title>Full length cDNA sequences from Sitka Spruce (Picea sitchensis).</title>
        <authorList>
            <person name="Ralph S.G."/>
            <person name="Chun H.E."/>
            <person name="Liao N."/>
            <person name="Ali J."/>
            <person name="Reid K."/>
            <person name="Kolosova N."/>
            <person name="Cooper N."/>
            <person name="Cullis C."/>
            <person name="Jancsik S."/>
            <person name="Moore R."/>
            <person name="Mayo M."/>
            <person name="Wagner S."/>
            <person name="Holt R.A."/>
            <person name="Jones S.J.M."/>
            <person name="Marra M.A."/>
            <person name="Ritland C.E."/>
            <person name="Ritland K."/>
            <person name="Bohlmann J."/>
        </authorList>
    </citation>
    <scope>NUCLEOTIDE SEQUENCE</scope>
    <source>
        <tissue evidence="1">Green portion of the leader tissue</tissue>
    </source>
</reference>
<dbReference type="AlphaFoldDB" id="B8LM85"/>
<protein>
    <submittedName>
        <fullName evidence="1">Uncharacterized protein</fullName>
    </submittedName>
</protein>
<evidence type="ECO:0000313" key="1">
    <source>
        <dbReference type="EMBL" id="ABR16765.1"/>
    </source>
</evidence>
<proteinExistence type="evidence at transcript level"/>
<organism evidence="1">
    <name type="scientific">Picea sitchensis</name>
    <name type="common">Sitka spruce</name>
    <name type="synonym">Pinus sitchensis</name>
    <dbReference type="NCBI Taxonomy" id="3332"/>
    <lineage>
        <taxon>Eukaryota</taxon>
        <taxon>Viridiplantae</taxon>
        <taxon>Streptophyta</taxon>
        <taxon>Embryophyta</taxon>
        <taxon>Tracheophyta</taxon>
        <taxon>Spermatophyta</taxon>
        <taxon>Pinopsida</taxon>
        <taxon>Pinidae</taxon>
        <taxon>Conifers I</taxon>
        <taxon>Pinales</taxon>
        <taxon>Pinaceae</taxon>
        <taxon>Picea</taxon>
    </lineage>
</organism>
<sequence length="67" mass="7815">MNNNAKSIRLPRRKARRRLLIPWSPRAPASAEALLEAKYLIIPKYHTILTTKPSKLTYQKARMTTRL</sequence>